<gene>
    <name evidence="1" type="ORF">SLEP1_g39133</name>
</gene>
<protein>
    <submittedName>
        <fullName evidence="1">Uncharacterized protein</fullName>
    </submittedName>
</protein>
<organism evidence="1 2">
    <name type="scientific">Rubroshorea leprosula</name>
    <dbReference type="NCBI Taxonomy" id="152421"/>
    <lineage>
        <taxon>Eukaryota</taxon>
        <taxon>Viridiplantae</taxon>
        <taxon>Streptophyta</taxon>
        <taxon>Embryophyta</taxon>
        <taxon>Tracheophyta</taxon>
        <taxon>Spermatophyta</taxon>
        <taxon>Magnoliopsida</taxon>
        <taxon>eudicotyledons</taxon>
        <taxon>Gunneridae</taxon>
        <taxon>Pentapetalae</taxon>
        <taxon>rosids</taxon>
        <taxon>malvids</taxon>
        <taxon>Malvales</taxon>
        <taxon>Dipterocarpaceae</taxon>
        <taxon>Rubroshorea</taxon>
    </lineage>
</organism>
<reference evidence="1 2" key="1">
    <citation type="journal article" date="2021" name="Commun. Biol.">
        <title>The genome of Shorea leprosula (Dipterocarpaceae) highlights the ecological relevance of drought in aseasonal tropical rainforests.</title>
        <authorList>
            <person name="Ng K.K.S."/>
            <person name="Kobayashi M.J."/>
            <person name="Fawcett J.A."/>
            <person name="Hatakeyama M."/>
            <person name="Paape T."/>
            <person name="Ng C.H."/>
            <person name="Ang C.C."/>
            <person name="Tnah L.H."/>
            <person name="Lee C.T."/>
            <person name="Nishiyama T."/>
            <person name="Sese J."/>
            <person name="O'Brien M.J."/>
            <person name="Copetti D."/>
            <person name="Mohd Noor M.I."/>
            <person name="Ong R.C."/>
            <person name="Putra M."/>
            <person name="Sireger I.Z."/>
            <person name="Indrioko S."/>
            <person name="Kosugi Y."/>
            <person name="Izuno A."/>
            <person name="Isagi Y."/>
            <person name="Lee S.L."/>
            <person name="Shimizu K.K."/>
        </authorList>
    </citation>
    <scope>NUCLEOTIDE SEQUENCE [LARGE SCALE GENOMIC DNA]</scope>
    <source>
        <strain evidence="1">214</strain>
    </source>
</reference>
<dbReference type="AlphaFoldDB" id="A0AAV5KZY8"/>
<evidence type="ECO:0000313" key="1">
    <source>
        <dbReference type="EMBL" id="GKV30309.1"/>
    </source>
</evidence>
<name>A0AAV5KZY8_9ROSI</name>
<dbReference type="Proteomes" id="UP001054252">
    <property type="component" value="Unassembled WGS sequence"/>
</dbReference>
<sequence length="42" mass="4621">MNFLMVGLGATENIGGRSFLEPVTAMALYVWFHVGKRHVAIS</sequence>
<accession>A0AAV5KZY8</accession>
<dbReference type="EMBL" id="BPVZ01000086">
    <property type="protein sequence ID" value="GKV30309.1"/>
    <property type="molecule type" value="Genomic_DNA"/>
</dbReference>
<evidence type="ECO:0000313" key="2">
    <source>
        <dbReference type="Proteomes" id="UP001054252"/>
    </source>
</evidence>
<keyword evidence="2" id="KW-1185">Reference proteome</keyword>
<comment type="caution">
    <text evidence="1">The sequence shown here is derived from an EMBL/GenBank/DDBJ whole genome shotgun (WGS) entry which is preliminary data.</text>
</comment>
<proteinExistence type="predicted"/>